<dbReference type="GO" id="GO:0043565">
    <property type="term" value="F:sequence-specific DNA binding"/>
    <property type="evidence" value="ECO:0007669"/>
    <property type="project" value="InterPro"/>
</dbReference>
<feature type="region of interest" description="Disordered" evidence="1">
    <location>
        <begin position="118"/>
        <end position="148"/>
    </location>
</feature>
<dbReference type="GO" id="GO:0008270">
    <property type="term" value="F:zinc ion binding"/>
    <property type="evidence" value="ECO:0007669"/>
    <property type="project" value="InterPro"/>
</dbReference>
<proteinExistence type="predicted"/>
<gene>
    <name evidence="3" type="ORF">MSYG_1424</name>
</gene>
<feature type="region of interest" description="Disordered" evidence="1">
    <location>
        <begin position="262"/>
        <end position="296"/>
    </location>
</feature>
<feature type="region of interest" description="Disordered" evidence="1">
    <location>
        <begin position="596"/>
        <end position="656"/>
    </location>
</feature>
<feature type="compositionally biased region" description="Low complexity" evidence="1">
    <location>
        <begin position="263"/>
        <end position="279"/>
    </location>
</feature>
<feature type="compositionally biased region" description="Basic and acidic residues" evidence="1">
    <location>
        <begin position="432"/>
        <end position="444"/>
    </location>
</feature>
<feature type="domain" description="Ams2/SPT21 N-terminal" evidence="2">
    <location>
        <begin position="13"/>
        <end position="132"/>
    </location>
</feature>
<feature type="region of interest" description="Disordered" evidence="1">
    <location>
        <begin position="181"/>
        <end position="218"/>
    </location>
</feature>
<evidence type="ECO:0000313" key="4">
    <source>
        <dbReference type="Proteomes" id="UP000186303"/>
    </source>
</evidence>
<dbReference type="GO" id="GO:0000183">
    <property type="term" value="P:rDNA heterochromatin formation"/>
    <property type="evidence" value="ECO:0007669"/>
    <property type="project" value="TreeGrafter"/>
</dbReference>
<dbReference type="Proteomes" id="UP000186303">
    <property type="component" value="Chromosome 2"/>
</dbReference>
<dbReference type="SUPFAM" id="SSF57716">
    <property type="entry name" value="Glucocorticoid receptor-like (DNA-binding domain)"/>
    <property type="match status" value="1"/>
</dbReference>
<keyword evidence="4" id="KW-1185">Reference proteome</keyword>
<feature type="region of interest" description="Disordered" evidence="1">
    <location>
        <begin position="516"/>
        <end position="583"/>
    </location>
</feature>
<dbReference type="InterPro" id="IPR057725">
    <property type="entry name" value="Ams2-SPT21_N"/>
</dbReference>
<name>A0A1M8A4J1_MALS4</name>
<dbReference type="InterPro" id="IPR000679">
    <property type="entry name" value="Znf_GATA"/>
</dbReference>
<evidence type="ECO:0000259" key="2">
    <source>
        <dbReference type="Pfam" id="PF25823"/>
    </source>
</evidence>
<feature type="compositionally biased region" description="Low complexity" evidence="1">
    <location>
        <begin position="721"/>
        <end position="730"/>
    </location>
</feature>
<dbReference type="InterPro" id="IPR042403">
    <property type="entry name" value="Spt21/Ams2"/>
</dbReference>
<dbReference type="GO" id="GO:0006357">
    <property type="term" value="P:regulation of transcription by RNA polymerase II"/>
    <property type="evidence" value="ECO:0007669"/>
    <property type="project" value="TreeGrafter"/>
</dbReference>
<reference evidence="4" key="1">
    <citation type="journal article" date="2017" name="Nucleic Acids Res.">
        <title>Proteogenomics produces comprehensive and highly accurate protein-coding gene annotation in a complete genome assembly of Malassezia sympodialis.</title>
        <authorList>
            <person name="Zhu Y."/>
            <person name="Engstroem P.G."/>
            <person name="Tellgren-Roth C."/>
            <person name="Baudo C.D."/>
            <person name="Kennell J.C."/>
            <person name="Sun S."/>
            <person name="Billmyre R.B."/>
            <person name="Schroeder M.S."/>
            <person name="Andersson A."/>
            <person name="Holm T."/>
            <person name="Sigurgeirsson B."/>
            <person name="Wu G."/>
            <person name="Sankaranarayanan S.R."/>
            <person name="Siddharthan R."/>
            <person name="Sanyal K."/>
            <person name="Lundeberg J."/>
            <person name="Nystedt B."/>
            <person name="Boekhout T."/>
            <person name="Dawson T.L. Jr."/>
            <person name="Heitman J."/>
            <person name="Scheynius A."/>
            <person name="Lehtioe J."/>
        </authorList>
    </citation>
    <scope>NUCLEOTIDE SEQUENCE [LARGE SCALE GENOMIC DNA]</scope>
    <source>
        <strain evidence="4">ATCC 42132</strain>
    </source>
</reference>
<sequence length="878" mass="92708">MASGARQRSQRCCMEVKVLYTLDASPHTMIARTERRVPVRIARQRGTDVLLGRVSLKLCLNAVCCASPELLLDKSNDYIVYAVDPEESPRPVSVLASPRRAPGAQVFVGKGFFSGGLEEPGDGTSHVTGPVRTEARNSSAFSSDEEDVPGTDVLEIVLRLKEASQRGREQYQHRMRGMASTALVPSPGGASKAAEPSSTESSPPVAAPALASSPSPSNQAGAQVLQVLQAMQAHQGSLTSEQQAHLMGLLGMVAEAMQSGVIPTPSETATPPAHATPKPSQNESKSARAQRPGLRDTRTELPRICYNCGTRHATTWRILTLPAGVTIHHPASERPPSDAVPLTWTPQYGDQGPIETHSEARWQACNPCGLYFAKYGVARPDYVRNFVARPGKDEKKRDTQAKALPERPKRPKSTTDTPRSSLARTLSAVANRDAERLQQRRDENVPPARSPPPALRAGVSPAAHYKSPRRTSRPSAFTSPSAGFGIPSAMMNSSPNTVLNTLMNEADMDFDDQQAMAASPRCHGHPKPMSSPVRRSPRKQPPGTVADVNPYASTAHSASSPMPKKARTEARRDALTSPARMLPPVNPFMGLGMLDEEADMLGGPPSPSAGRTSRAKPAPKREVRTPSRLPNGEAWQPSVPSPTTLGLGEALPLTLGESGPGMKELFADPAPWMAVWDAREDAPPAASAEAPGPDSHTREPASRALTEPPARQPRSTTVEDASSTPSGSPAGSPPEEESLVDLIEDPYGLLSACGLGVLPGTVGESGDALTVSDGTGPSGFSADAFNGIELHGAPAFAQHLEAFTQSGGLGVAAHMGAPREAGVAALPGPHVQSFGHVSKPTETAGTDLEAFLDDPTVQAMLTNLNEVPSHGPTPLLTS</sequence>
<dbReference type="Gene3D" id="3.30.50.10">
    <property type="entry name" value="Erythroid Transcription Factor GATA-1, subunit A"/>
    <property type="match status" value="1"/>
</dbReference>
<feature type="region of interest" description="Disordered" evidence="1">
    <location>
        <begin position="389"/>
        <end position="491"/>
    </location>
</feature>
<dbReference type="PANTHER" id="PTHR39147:SF1">
    <property type="entry name" value="PROTEIN SPT21"/>
    <property type="match status" value="1"/>
</dbReference>
<feature type="region of interest" description="Disordered" evidence="1">
    <location>
        <begin position="680"/>
        <end position="737"/>
    </location>
</feature>
<dbReference type="Pfam" id="PF25823">
    <property type="entry name" value="Ams2-SPT21_N"/>
    <property type="match status" value="1"/>
</dbReference>
<feature type="compositionally biased region" description="Basic and acidic residues" evidence="1">
    <location>
        <begin position="390"/>
        <end position="408"/>
    </location>
</feature>
<dbReference type="PANTHER" id="PTHR39147">
    <property type="entry name" value="PROTEIN SPT21"/>
    <property type="match status" value="1"/>
</dbReference>
<dbReference type="VEuPathDB" id="FungiDB:MSYG_1424"/>
<dbReference type="CDD" id="cd00202">
    <property type="entry name" value="ZnF_GATA"/>
    <property type="match status" value="1"/>
</dbReference>
<evidence type="ECO:0000256" key="1">
    <source>
        <dbReference type="SAM" id="MobiDB-lite"/>
    </source>
</evidence>
<evidence type="ECO:0000313" key="3">
    <source>
        <dbReference type="EMBL" id="SHO77084.1"/>
    </source>
</evidence>
<dbReference type="OrthoDB" id="3199820at2759"/>
<dbReference type="AlphaFoldDB" id="A0A1M8A4J1"/>
<dbReference type="InterPro" id="IPR013088">
    <property type="entry name" value="Znf_NHR/GATA"/>
</dbReference>
<organism evidence="3 4">
    <name type="scientific">Malassezia sympodialis (strain ATCC 42132)</name>
    <name type="common">Atopic eczema-associated yeast</name>
    <dbReference type="NCBI Taxonomy" id="1230383"/>
    <lineage>
        <taxon>Eukaryota</taxon>
        <taxon>Fungi</taxon>
        <taxon>Dikarya</taxon>
        <taxon>Basidiomycota</taxon>
        <taxon>Ustilaginomycotina</taxon>
        <taxon>Malasseziomycetes</taxon>
        <taxon>Malasseziales</taxon>
        <taxon>Malasseziaceae</taxon>
        <taxon>Malassezia</taxon>
    </lineage>
</organism>
<dbReference type="OMA" id="EARWQAC"/>
<accession>A0A1M8A4J1</accession>
<protein>
    <recommendedName>
        <fullName evidence="2">Ams2/SPT21 N-terminal domain-containing protein</fullName>
    </recommendedName>
</protein>
<feature type="compositionally biased region" description="Low complexity" evidence="1">
    <location>
        <begin position="190"/>
        <end position="218"/>
    </location>
</feature>
<dbReference type="EMBL" id="LT671822">
    <property type="protein sequence ID" value="SHO77084.1"/>
    <property type="molecule type" value="Genomic_DNA"/>
</dbReference>
<dbReference type="GO" id="GO:0030466">
    <property type="term" value="P:silent mating-type cassette heterochromatin formation"/>
    <property type="evidence" value="ECO:0007669"/>
    <property type="project" value="TreeGrafter"/>
</dbReference>
<feature type="compositionally biased region" description="Polar residues" evidence="1">
    <location>
        <begin position="551"/>
        <end position="560"/>
    </location>
</feature>
<feature type="compositionally biased region" description="Low complexity" evidence="1">
    <location>
        <begin position="683"/>
        <end position="694"/>
    </location>
</feature>
<feature type="compositionally biased region" description="Polar residues" evidence="1">
    <location>
        <begin position="414"/>
        <end position="424"/>
    </location>
</feature>